<dbReference type="Gene3D" id="2.60.40.3440">
    <property type="match status" value="1"/>
</dbReference>
<feature type="chain" id="PRO_5047144836" evidence="1">
    <location>
        <begin position="31"/>
        <end position="987"/>
    </location>
</feature>
<dbReference type="InterPro" id="IPR017853">
    <property type="entry name" value="GH"/>
</dbReference>
<dbReference type="Pfam" id="PF22888">
    <property type="entry name" value="FIMAH"/>
    <property type="match status" value="1"/>
</dbReference>
<feature type="signal peptide" evidence="1">
    <location>
        <begin position="1"/>
        <end position="30"/>
    </location>
</feature>
<organism evidence="3 4">
    <name type="scientific">Paenibacillus hodogayensis</name>
    <dbReference type="NCBI Taxonomy" id="279208"/>
    <lineage>
        <taxon>Bacteria</taxon>
        <taxon>Bacillati</taxon>
        <taxon>Bacillota</taxon>
        <taxon>Bacilli</taxon>
        <taxon>Bacillales</taxon>
        <taxon>Paenibacillaceae</taxon>
        <taxon>Paenibacillus</taxon>
    </lineage>
</organism>
<dbReference type="EMBL" id="JBHMAG010000009">
    <property type="protein sequence ID" value="MFB9752321.1"/>
    <property type="molecule type" value="Genomic_DNA"/>
</dbReference>
<keyword evidence="4" id="KW-1185">Reference proteome</keyword>
<protein>
    <submittedName>
        <fullName evidence="3">Ig-like domain-containing protein</fullName>
    </submittedName>
</protein>
<dbReference type="SUPFAM" id="SSF49785">
    <property type="entry name" value="Galactose-binding domain-like"/>
    <property type="match status" value="2"/>
</dbReference>
<feature type="domain" description="FIMAH" evidence="2">
    <location>
        <begin position="918"/>
        <end position="986"/>
    </location>
</feature>
<keyword evidence="1" id="KW-0732">Signal</keyword>
<name>A0ABV5VVR2_9BACL</name>
<dbReference type="Gene3D" id="2.60.120.260">
    <property type="entry name" value="Galactose-binding domain-like"/>
    <property type="match status" value="2"/>
</dbReference>
<dbReference type="Gene3D" id="3.20.20.80">
    <property type="entry name" value="Glycosidases"/>
    <property type="match status" value="1"/>
</dbReference>
<dbReference type="SUPFAM" id="SSF51445">
    <property type="entry name" value="(Trans)glycosidases"/>
    <property type="match status" value="1"/>
</dbReference>
<evidence type="ECO:0000256" key="1">
    <source>
        <dbReference type="SAM" id="SignalP"/>
    </source>
</evidence>
<dbReference type="RefSeq" id="WP_344911307.1">
    <property type="nucleotide sequence ID" value="NZ_BAAAYO010000010.1"/>
</dbReference>
<accession>A0ABV5VVR2</accession>
<sequence length="987" mass="107146">MRKWFTRIVCVALLLQMTLLLAIGQSTAYADQPAETGTLIYSTSFENPGITTWNSALSSYDTAEKHTGAYSLKYTKTTAGYVLPSMKVMSFDPAARYYATVWIKTRGYSSNGTSGSNYGASVILDAYDANWTSWKGGVASPGVTSNDWTFVRTPVFAVPAGTGRLHLVPSMPQGATGEVWFDDLQLYQIGGQLPGAEPPADVNAQLIYDTSFENMADSTWVSGVSSYDSSTSHLGDYSLKYRRTDPANYTLLTKPFAFVPSQSYYASAWIKTSGLSGNGGGTIAIEAWDAAGNWLGGQYKAGVKSGDWTFLKLDPYSIPANAASVHVTLYVERNTTGTVWFDDLKLYRIKPDILTTKLLSPSYRGLLIDGDHDQIEVATHLNADANVLGQYRTTVKLLDSAAQTVDTRTAPAGSADYGAIFPSAGLSPGAYKVRIEVSELATNAVVDSDEWTVKKLGTNETKPASYVDKYGRLLVNGEPFFPLGFFAGAVGNAELSDLANSPFNTVLAYNYQTLTTEKLNQIAANGQKLIFSIKDFFHESPYKPSSIQTEADETAVIAQYVNQFKNHPALLAWYVNDERPAVENRERLIAHHQAVVANDANHPTYSVDLALPRADIMMKATDIFGTDQYPVFGRAGDNLTIPGSWQRSTKALLPHRAAWQVIQAFNWANYNVDGLRAPTVAELRSMSWQSIAEGATGLIYYSLFDIQNDASGVPYATLLANMKLVGQEIKDLVPVIMSVEETPAVTVTGGGSWLNWTVRQYNGRLYVIAANNGKDSHPNVTFQVPNTVSASVYHENRSLPVVSGSFTDSFAPLAVHVYELTPAQAPAAFDAAIATPGNTVVTGTLAATANDGSALTYSVTANGTKGTVTVTNAAYGAYTYTPHLGQSGTDTFAFRAFDGKRYSNEATVTVTITPLTLDAMLGHVSRYETSGDIHPVFAAELRYRLSIIRLLLEQGEWKQASAYMRDFREHVNDPAVQAQQLVSPAAT</sequence>
<proteinExistence type="predicted"/>
<evidence type="ECO:0000313" key="4">
    <source>
        <dbReference type="Proteomes" id="UP001589619"/>
    </source>
</evidence>
<dbReference type="Pfam" id="PF17963">
    <property type="entry name" value="Big_9"/>
    <property type="match status" value="1"/>
</dbReference>
<comment type="caution">
    <text evidence="3">The sequence shown here is derived from an EMBL/GenBank/DDBJ whole genome shotgun (WGS) entry which is preliminary data.</text>
</comment>
<reference evidence="3 4" key="1">
    <citation type="submission" date="2024-09" db="EMBL/GenBank/DDBJ databases">
        <authorList>
            <person name="Sun Q."/>
            <person name="Mori K."/>
        </authorList>
    </citation>
    <scope>NUCLEOTIDE SEQUENCE [LARGE SCALE GENOMIC DNA]</scope>
    <source>
        <strain evidence="3 4">JCM 12520</strain>
    </source>
</reference>
<gene>
    <name evidence="3" type="ORF">ACFFNY_12210</name>
</gene>
<dbReference type="Proteomes" id="UP001589619">
    <property type="component" value="Unassembled WGS sequence"/>
</dbReference>
<dbReference type="InterPro" id="IPR054470">
    <property type="entry name" value="FIMAH_dom"/>
</dbReference>
<evidence type="ECO:0000259" key="2">
    <source>
        <dbReference type="Pfam" id="PF22888"/>
    </source>
</evidence>
<dbReference type="InterPro" id="IPR008979">
    <property type="entry name" value="Galactose-bd-like_sf"/>
</dbReference>
<evidence type="ECO:0000313" key="3">
    <source>
        <dbReference type="EMBL" id="MFB9752321.1"/>
    </source>
</evidence>